<dbReference type="InterPro" id="IPR021908">
    <property type="entry name" value="YfbK_C"/>
</dbReference>
<proteinExistence type="predicted"/>
<feature type="domain" description="Uncharacterized protein YfbK C-terminal" evidence="2">
    <location>
        <begin position="315"/>
        <end position="509"/>
    </location>
</feature>
<name>A0A6B3L8E4_9BACT</name>
<dbReference type="Pfam" id="PF12450">
    <property type="entry name" value="vWF_A"/>
    <property type="match status" value="1"/>
</dbReference>
<dbReference type="Pfam" id="PF12034">
    <property type="entry name" value="YfbK_C"/>
    <property type="match status" value="1"/>
</dbReference>
<dbReference type="RefSeq" id="WP_164361729.1">
    <property type="nucleotide sequence ID" value="NZ_CP066776.1"/>
</dbReference>
<dbReference type="KEGG" id="soa:G3M56_007655"/>
<feature type="domain" description="Uncharacterised protein YfbK N-terminal" evidence="3">
    <location>
        <begin position="214"/>
        <end position="298"/>
    </location>
</feature>
<protein>
    <submittedName>
        <fullName evidence="4">von Willebrand factor type A domain-containing protein</fullName>
    </submittedName>
</protein>
<reference evidence="4 5" key="1">
    <citation type="submission" date="2020-12" db="EMBL/GenBank/DDBJ databases">
        <title>Sulforoseuscoccus oceanibium gen. nov., sp. nov., a representative of the phylum Verrucomicrobia with special cytoplasmic membrane, and proposal of Sulforoseuscoccusaceae fam. nov.</title>
        <authorList>
            <person name="Xi F."/>
        </authorList>
    </citation>
    <scope>NUCLEOTIDE SEQUENCE [LARGE SCALE GENOMIC DNA]</scope>
    <source>
        <strain evidence="4 5">T37</strain>
    </source>
</reference>
<dbReference type="AlphaFoldDB" id="A0A6B3L8E4"/>
<sequence length="550" mass="60414">MSTPDPDHQITDYLMGELAALDELDVQAEMRGNADLRREAQAQSDMARALEKELRMGPGGLSDGQRDQVLDELDAVLAARTEKRPRGERFRKMVFGERSGRRPKVRQAFFSPTARALNAISVAAAVVAVVVTGYQIKVVKGFGGVASDDPVHEEAADMRDFKTTPREQVKRPKVVAFANQMAEWEGPGFLVDDEALYEEVLEELAGDSLLSEEEQEDGFRLVRDQSRSAVPVVANSDFYETLWTKVRRESALPSSENVAVEELVNYFPYSYPKPDFGEKVRLNVETGVCPWNPQNALVCIGIRAKDSMDGRGDVIVKDLGVIADFNPAMVKGYRLLGYAQCSQDAGVGVDREADLVGGELLSGQTVTAIYEVIPMAAGDLATTDVLKGERGLRQAGKPHPVGLHAGMFARDADGMSDDLLNVRVVFREPGSLRYERHAVSVSSEPSDWNSMDDDFRFAVAVSAFGLRLKGDLDENEMNFDTIGKLAASAVGEDLDGRRAEFLALVKQVRVLDPAKRTAGEDEHVYASEPYGESGGMGELRWSDDESQPRR</sequence>
<gene>
    <name evidence="4" type="ORF">G3M56_007655</name>
</gene>
<dbReference type="InterPro" id="IPR022156">
    <property type="entry name" value="Uncharacterised_YfbK_N"/>
</dbReference>
<dbReference type="Proteomes" id="UP000475117">
    <property type="component" value="Chromosome"/>
</dbReference>
<evidence type="ECO:0000259" key="3">
    <source>
        <dbReference type="Pfam" id="PF12450"/>
    </source>
</evidence>
<evidence type="ECO:0000313" key="4">
    <source>
        <dbReference type="EMBL" id="QQL43780.1"/>
    </source>
</evidence>
<dbReference type="EMBL" id="CP066776">
    <property type="protein sequence ID" value="QQL43780.1"/>
    <property type="molecule type" value="Genomic_DNA"/>
</dbReference>
<feature type="compositionally biased region" description="Basic and acidic residues" evidence="1">
    <location>
        <begin position="540"/>
        <end position="550"/>
    </location>
</feature>
<organism evidence="4 5">
    <name type="scientific">Sulfuriroseicoccus oceanibius</name>
    <dbReference type="NCBI Taxonomy" id="2707525"/>
    <lineage>
        <taxon>Bacteria</taxon>
        <taxon>Pseudomonadati</taxon>
        <taxon>Verrucomicrobiota</taxon>
        <taxon>Verrucomicrobiia</taxon>
        <taxon>Verrucomicrobiales</taxon>
        <taxon>Verrucomicrobiaceae</taxon>
        <taxon>Sulfuriroseicoccus</taxon>
    </lineage>
</organism>
<keyword evidence="5" id="KW-1185">Reference proteome</keyword>
<evidence type="ECO:0000259" key="2">
    <source>
        <dbReference type="Pfam" id="PF12034"/>
    </source>
</evidence>
<feature type="region of interest" description="Disordered" evidence="1">
    <location>
        <begin position="517"/>
        <end position="550"/>
    </location>
</feature>
<evidence type="ECO:0000313" key="5">
    <source>
        <dbReference type="Proteomes" id="UP000475117"/>
    </source>
</evidence>
<accession>A0A6B3L8E4</accession>
<evidence type="ECO:0000256" key="1">
    <source>
        <dbReference type="SAM" id="MobiDB-lite"/>
    </source>
</evidence>